<dbReference type="GO" id="GO:0000175">
    <property type="term" value="F:3'-5'-RNA exonuclease activity"/>
    <property type="evidence" value="ECO:0007669"/>
    <property type="project" value="TreeGrafter"/>
</dbReference>
<name>A0A378A3D4_KLEPN</name>
<reference evidence="1 2" key="1">
    <citation type="submission" date="2018-06" db="EMBL/GenBank/DDBJ databases">
        <authorList>
            <consortium name="Pathogen Informatics"/>
            <person name="Doyle S."/>
        </authorList>
    </citation>
    <scope>NUCLEOTIDE SEQUENCE [LARGE SCALE GENOMIC DNA]</scope>
    <source>
        <strain evidence="1 2">NCTC204</strain>
    </source>
</reference>
<organism evidence="1 2">
    <name type="scientific">Klebsiella pneumoniae</name>
    <dbReference type="NCBI Taxonomy" id="573"/>
    <lineage>
        <taxon>Bacteria</taxon>
        <taxon>Pseudomonadati</taxon>
        <taxon>Pseudomonadota</taxon>
        <taxon>Gammaproteobacteria</taxon>
        <taxon>Enterobacterales</taxon>
        <taxon>Enterobacteriaceae</taxon>
        <taxon>Klebsiella/Raoultella group</taxon>
        <taxon>Klebsiella</taxon>
        <taxon>Klebsiella pneumoniae complex</taxon>
    </lineage>
</organism>
<dbReference type="Proteomes" id="UP000255192">
    <property type="component" value="Unassembled WGS sequence"/>
</dbReference>
<dbReference type="EMBL" id="UGMD01000002">
    <property type="protein sequence ID" value="STU97108.1"/>
    <property type="molecule type" value="Genomic_DNA"/>
</dbReference>
<dbReference type="InterPro" id="IPR027408">
    <property type="entry name" value="PNPase/RNase_PH_dom_sf"/>
</dbReference>
<dbReference type="GO" id="GO:0004654">
    <property type="term" value="F:polyribonucleotide nucleotidyltransferase activity"/>
    <property type="evidence" value="ECO:0007669"/>
    <property type="project" value="UniProtKB-EC"/>
</dbReference>
<dbReference type="GO" id="GO:0005829">
    <property type="term" value="C:cytosol"/>
    <property type="evidence" value="ECO:0007669"/>
    <property type="project" value="TreeGrafter"/>
</dbReference>
<keyword evidence="1" id="KW-0548">Nucleotidyltransferase</keyword>
<dbReference type="GO" id="GO:0003723">
    <property type="term" value="F:RNA binding"/>
    <property type="evidence" value="ECO:0007669"/>
    <property type="project" value="InterPro"/>
</dbReference>
<dbReference type="PANTHER" id="PTHR11252:SF0">
    <property type="entry name" value="POLYRIBONUCLEOTIDE NUCLEOTIDYLTRANSFERASE 1, MITOCHONDRIAL"/>
    <property type="match status" value="1"/>
</dbReference>
<dbReference type="SUPFAM" id="SSF55666">
    <property type="entry name" value="Ribonuclease PH domain 2-like"/>
    <property type="match status" value="1"/>
</dbReference>
<dbReference type="EC" id="2.7.7.8" evidence="1"/>
<keyword evidence="1" id="KW-0808">Transferase</keyword>
<dbReference type="Gene3D" id="3.30.230.70">
    <property type="entry name" value="GHMP Kinase, N-terminal domain"/>
    <property type="match status" value="1"/>
</dbReference>
<dbReference type="InterPro" id="IPR036612">
    <property type="entry name" value="KH_dom_type_1_sf"/>
</dbReference>
<gene>
    <name evidence="1" type="primary">pnp_4</name>
    <name evidence="1" type="ORF">NCTC204_02732</name>
</gene>
<dbReference type="InterPro" id="IPR012162">
    <property type="entry name" value="PNPase"/>
</dbReference>
<dbReference type="InterPro" id="IPR036345">
    <property type="entry name" value="ExoRNase_PH_dom2_sf"/>
</dbReference>
<evidence type="ECO:0000313" key="2">
    <source>
        <dbReference type="Proteomes" id="UP000255192"/>
    </source>
</evidence>
<dbReference type="AlphaFoldDB" id="A0A378A3D4"/>
<dbReference type="GO" id="GO:0006402">
    <property type="term" value="P:mRNA catabolic process"/>
    <property type="evidence" value="ECO:0007669"/>
    <property type="project" value="InterPro"/>
</dbReference>
<dbReference type="PANTHER" id="PTHR11252">
    <property type="entry name" value="POLYRIBONUCLEOTIDE NUCLEOTIDYLTRANSFERASE"/>
    <property type="match status" value="1"/>
</dbReference>
<evidence type="ECO:0000313" key="1">
    <source>
        <dbReference type="EMBL" id="STU97108.1"/>
    </source>
</evidence>
<sequence length="110" mass="11838">MKEGDNFVVLSDILGDEDHLGDMDFKVAGSRDGISALQMDIKIEGITKEIMQVALNQAKGARLHILGVMEQAINAPCGDISEFAPRIHTIKINPDKIKDVIGKGGLLSVP</sequence>
<proteinExistence type="predicted"/>
<accession>A0A378A3D4</accession>
<protein>
    <submittedName>
        <fullName evidence="1">Polyribonucleotide nucleotidyltransferase</fullName>
        <ecNumber evidence="1">2.7.7.8</ecNumber>
    </submittedName>
</protein>
<dbReference type="Gene3D" id="3.30.1370.10">
    <property type="entry name" value="K Homology domain, type 1"/>
    <property type="match status" value="1"/>
</dbReference>